<dbReference type="GO" id="GO:0009880">
    <property type="term" value="P:embryonic pattern specification"/>
    <property type="evidence" value="ECO:0007669"/>
    <property type="project" value="TreeGrafter"/>
</dbReference>
<dbReference type="PANTHER" id="PTHR16770">
    <property type="entry name" value="PROTEIN RIPPLY-LIKE"/>
    <property type="match status" value="1"/>
</dbReference>
<keyword evidence="3" id="KW-0217">Developmental protein</keyword>
<accession>A0A6P7LV82</accession>
<reference evidence="7 8" key="1">
    <citation type="submission" date="2025-04" db="UniProtKB">
        <authorList>
            <consortium name="RefSeq"/>
        </authorList>
    </citation>
    <scope>IDENTIFICATION</scope>
</reference>
<dbReference type="GO" id="GO:0000122">
    <property type="term" value="P:negative regulation of transcription by RNA polymerase II"/>
    <property type="evidence" value="ECO:0007669"/>
    <property type="project" value="TreeGrafter"/>
</dbReference>
<dbReference type="KEGG" id="bspl:114850071"/>
<dbReference type="Pfam" id="PF14998">
    <property type="entry name" value="Ripply"/>
    <property type="match status" value="1"/>
</dbReference>
<keyword evidence="4" id="KW-0539">Nucleus</keyword>
<proteinExistence type="inferred from homology"/>
<evidence type="ECO:0000256" key="4">
    <source>
        <dbReference type="ARBA" id="ARBA00023242"/>
    </source>
</evidence>
<evidence type="ECO:0000256" key="2">
    <source>
        <dbReference type="ARBA" id="ARBA00006944"/>
    </source>
</evidence>
<organism evidence="6 7">
    <name type="scientific">Betta splendens</name>
    <name type="common">Siamese fighting fish</name>
    <dbReference type="NCBI Taxonomy" id="158456"/>
    <lineage>
        <taxon>Eukaryota</taxon>
        <taxon>Metazoa</taxon>
        <taxon>Chordata</taxon>
        <taxon>Craniata</taxon>
        <taxon>Vertebrata</taxon>
        <taxon>Euteleostomi</taxon>
        <taxon>Actinopterygii</taxon>
        <taxon>Neopterygii</taxon>
        <taxon>Teleostei</taxon>
        <taxon>Neoteleostei</taxon>
        <taxon>Acanthomorphata</taxon>
        <taxon>Anabantaria</taxon>
        <taxon>Anabantiformes</taxon>
        <taxon>Anabantoidei</taxon>
        <taxon>Osphronemidae</taxon>
        <taxon>Betta</taxon>
    </lineage>
</organism>
<comment type="similarity">
    <text evidence="2">Belongs to the ripply family.</text>
</comment>
<dbReference type="InterPro" id="IPR028127">
    <property type="entry name" value="Ripply_fam"/>
</dbReference>
<dbReference type="GO" id="GO:0005634">
    <property type="term" value="C:nucleus"/>
    <property type="evidence" value="ECO:0007669"/>
    <property type="project" value="UniProtKB-SubCell"/>
</dbReference>
<protein>
    <submittedName>
        <fullName evidence="7 8">Protein ripply2-like</fullName>
    </submittedName>
</protein>
<evidence type="ECO:0000256" key="3">
    <source>
        <dbReference type="ARBA" id="ARBA00022473"/>
    </source>
</evidence>
<comment type="subcellular location">
    <subcellularLocation>
        <location evidence="1">Nucleus</location>
    </subcellularLocation>
</comment>
<evidence type="ECO:0000313" key="7">
    <source>
        <dbReference type="RefSeq" id="XP_028997862.1"/>
    </source>
</evidence>
<sequence>MDTSATATGLGSVLPGDTGNQQANFWRPWTGKASGADAHNPRAVLGGLFDAKLSKPPQVVHPVKLFWPKSRCFDYLYREAETLLRNYPVQATICPYDDSSSDEDSDEEEDESEKELN</sequence>
<dbReference type="Proteomes" id="UP000515150">
    <property type="component" value="Chromosome 24"/>
</dbReference>
<feature type="region of interest" description="Disordered" evidence="5">
    <location>
        <begin position="1"/>
        <end position="38"/>
    </location>
</feature>
<dbReference type="RefSeq" id="XP_028997862.1">
    <property type="nucleotide sequence ID" value="XM_029142029.2"/>
</dbReference>
<evidence type="ECO:0000256" key="1">
    <source>
        <dbReference type="ARBA" id="ARBA00004123"/>
    </source>
</evidence>
<dbReference type="RefSeq" id="XP_055362543.1">
    <property type="nucleotide sequence ID" value="XM_055506568.1"/>
</dbReference>
<keyword evidence="6" id="KW-1185">Reference proteome</keyword>
<feature type="region of interest" description="Disordered" evidence="5">
    <location>
        <begin position="94"/>
        <end position="117"/>
    </location>
</feature>
<evidence type="ECO:0000313" key="8">
    <source>
        <dbReference type="RefSeq" id="XP_055362543.1"/>
    </source>
</evidence>
<gene>
    <name evidence="7 8" type="primary">LOC114850071</name>
</gene>
<evidence type="ECO:0000256" key="5">
    <source>
        <dbReference type="SAM" id="MobiDB-lite"/>
    </source>
</evidence>
<dbReference type="AlphaFoldDB" id="A0A6P7LV82"/>
<name>A0A6P7LV82_BETSP</name>
<dbReference type="OrthoDB" id="5978888at2759"/>
<dbReference type="PANTHER" id="PTHR16770:SF3">
    <property type="entry name" value="PROTEIN RIPPLY2"/>
    <property type="match status" value="1"/>
</dbReference>
<dbReference type="GeneID" id="114850071"/>
<feature type="compositionally biased region" description="Acidic residues" evidence="5">
    <location>
        <begin position="99"/>
        <end position="117"/>
    </location>
</feature>
<evidence type="ECO:0000313" key="6">
    <source>
        <dbReference type="Proteomes" id="UP000515150"/>
    </source>
</evidence>